<dbReference type="AlphaFoldDB" id="A0A7J6WFZ3"/>
<evidence type="ECO:0000313" key="1">
    <source>
        <dbReference type="EMBL" id="KAF5196301.1"/>
    </source>
</evidence>
<sequence>MIAARPIYSSKKLGIEPEKMNEACSDETIVFKFEDSDIVGNSEAGTYHRHRRIHLTKKSPHLVRRSTYIHIFFQWEPGKRRYKLLGIITECKACNAGSFGTHLYSLF</sequence>
<dbReference type="EMBL" id="JABWDY010016179">
    <property type="protein sequence ID" value="KAF5196301.1"/>
    <property type="molecule type" value="Genomic_DNA"/>
</dbReference>
<gene>
    <name evidence="1" type="ORF">FRX31_014114</name>
</gene>
<accession>A0A7J6WFZ3</accession>
<evidence type="ECO:0000313" key="2">
    <source>
        <dbReference type="Proteomes" id="UP000554482"/>
    </source>
</evidence>
<dbReference type="OrthoDB" id="248495at2759"/>
<comment type="caution">
    <text evidence="1">The sequence shown here is derived from an EMBL/GenBank/DDBJ whole genome shotgun (WGS) entry which is preliminary data.</text>
</comment>
<protein>
    <submittedName>
        <fullName evidence="1">Uncharacterized protein</fullName>
    </submittedName>
</protein>
<organism evidence="1 2">
    <name type="scientific">Thalictrum thalictroides</name>
    <name type="common">Rue-anemone</name>
    <name type="synonym">Anemone thalictroides</name>
    <dbReference type="NCBI Taxonomy" id="46969"/>
    <lineage>
        <taxon>Eukaryota</taxon>
        <taxon>Viridiplantae</taxon>
        <taxon>Streptophyta</taxon>
        <taxon>Embryophyta</taxon>
        <taxon>Tracheophyta</taxon>
        <taxon>Spermatophyta</taxon>
        <taxon>Magnoliopsida</taxon>
        <taxon>Ranunculales</taxon>
        <taxon>Ranunculaceae</taxon>
        <taxon>Thalictroideae</taxon>
        <taxon>Thalictrum</taxon>
    </lineage>
</organism>
<dbReference type="Proteomes" id="UP000554482">
    <property type="component" value="Unassembled WGS sequence"/>
</dbReference>
<name>A0A7J6WFZ3_THATH</name>
<reference evidence="1 2" key="1">
    <citation type="submission" date="2020-06" db="EMBL/GenBank/DDBJ databases">
        <title>Transcriptomic and genomic resources for Thalictrum thalictroides and T. hernandezii: Facilitating candidate gene discovery in an emerging model plant lineage.</title>
        <authorList>
            <person name="Arias T."/>
            <person name="Riano-Pachon D.M."/>
            <person name="Di Stilio V.S."/>
        </authorList>
    </citation>
    <scope>NUCLEOTIDE SEQUENCE [LARGE SCALE GENOMIC DNA]</scope>
    <source>
        <strain evidence="2">cv. WT478/WT964</strain>
        <tissue evidence="1">Leaves</tissue>
    </source>
</reference>
<keyword evidence="2" id="KW-1185">Reference proteome</keyword>
<proteinExistence type="predicted"/>